<dbReference type="Proteomes" id="UP000822688">
    <property type="component" value="Chromosome 11"/>
</dbReference>
<organism evidence="1 2">
    <name type="scientific">Ceratodon purpureus</name>
    <name type="common">Fire moss</name>
    <name type="synonym">Dicranum purpureum</name>
    <dbReference type="NCBI Taxonomy" id="3225"/>
    <lineage>
        <taxon>Eukaryota</taxon>
        <taxon>Viridiplantae</taxon>
        <taxon>Streptophyta</taxon>
        <taxon>Embryophyta</taxon>
        <taxon>Bryophyta</taxon>
        <taxon>Bryophytina</taxon>
        <taxon>Bryopsida</taxon>
        <taxon>Dicranidae</taxon>
        <taxon>Pseudoditrichales</taxon>
        <taxon>Ditrichaceae</taxon>
        <taxon>Ceratodon</taxon>
    </lineage>
</organism>
<sequence length="74" mass="8964">MDLLMVFFAGCVRIFFRSPNEDSRSHRKHLRRMMDRFKLLFRLLLMKSFSMNQRTSCESGLSRAWVEEFGVCFY</sequence>
<dbReference type="AlphaFoldDB" id="A0A8T0GG32"/>
<keyword evidence="2" id="KW-1185">Reference proteome</keyword>
<protein>
    <submittedName>
        <fullName evidence="1">Uncharacterized protein</fullName>
    </submittedName>
</protein>
<comment type="caution">
    <text evidence="1">The sequence shown here is derived from an EMBL/GenBank/DDBJ whole genome shotgun (WGS) entry which is preliminary data.</text>
</comment>
<proteinExistence type="predicted"/>
<evidence type="ECO:0000313" key="2">
    <source>
        <dbReference type="Proteomes" id="UP000822688"/>
    </source>
</evidence>
<dbReference type="EMBL" id="CM026432">
    <property type="protein sequence ID" value="KAG0557970.1"/>
    <property type="molecule type" value="Genomic_DNA"/>
</dbReference>
<accession>A0A8T0GG32</accession>
<reference evidence="1 2" key="1">
    <citation type="submission" date="2020-06" db="EMBL/GenBank/DDBJ databases">
        <title>WGS assembly of Ceratodon purpureus strain R40.</title>
        <authorList>
            <person name="Carey S.B."/>
            <person name="Jenkins J."/>
            <person name="Shu S."/>
            <person name="Lovell J.T."/>
            <person name="Sreedasyam A."/>
            <person name="Maumus F."/>
            <person name="Tiley G.P."/>
            <person name="Fernandez-Pozo N."/>
            <person name="Barry K."/>
            <person name="Chen C."/>
            <person name="Wang M."/>
            <person name="Lipzen A."/>
            <person name="Daum C."/>
            <person name="Saski C.A."/>
            <person name="Payton A.C."/>
            <person name="Mcbreen J.C."/>
            <person name="Conrad R.E."/>
            <person name="Kollar L.M."/>
            <person name="Olsson S."/>
            <person name="Huttunen S."/>
            <person name="Landis J.B."/>
            <person name="Wickett N.J."/>
            <person name="Johnson M.G."/>
            <person name="Rensing S.A."/>
            <person name="Grimwood J."/>
            <person name="Schmutz J."/>
            <person name="Mcdaniel S.F."/>
        </authorList>
    </citation>
    <scope>NUCLEOTIDE SEQUENCE [LARGE SCALE GENOMIC DNA]</scope>
    <source>
        <strain evidence="1 2">R40</strain>
    </source>
</reference>
<gene>
    <name evidence="1" type="ORF">KC19_11G169700</name>
</gene>
<evidence type="ECO:0000313" key="1">
    <source>
        <dbReference type="EMBL" id="KAG0557970.1"/>
    </source>
</evidence>
<name>A0A8T0GG32_CERPU</name>